<dbReference type="OrthoDB" id="19439at2759"/>
<comment type="similarity">
    <text evidence="2">Belongs to the mitochondrion-specific ribosomal protein mL49 family.</text>
</comment>
<dbReference type="Proteomes" id="UP000187013">
    <property type="component" value="Unassembled WGS sequence"/>
</dbReference>
<sequence length="150" mass="17177">MLRMLGLKQFSRPLSRQTIRLQSTAKNPETVDYNKAELDFEPDLAFSVFPRIQDVQASDLIGNNAFGKDKYYMQRSATGNLPVYLDVKNGGSVVTELRKIQGNVIKLRDDLQEQLPHIPKENFKCIMQSNKLVIKGDFIQDVKRVLKTTF</sequence>
<evidence type="ECO:0000256" key="2">
    <source>
        <dbReference type="ARBA" id="ARBA00005677"/>
    </source>
</evidence>
<protein>
    <recommendedName>
        <fullName evidence="6">Large ribosomal subunit protein mL49</fullName>
    </recommendedName>
</protein>
<dbReference type="GO" id="GO:0005762">
    <property type="term" value="C:mitochondrial large ribosomal subunit"/>
    <property type="evidence" value="ECO:0007669"/>
    <property type="project" value="TreeGrafter"/>
</dbReference>
<dbReference type="Gene3D" id="3.30.780.10">
    <property type="entry name" value="SUI1-like domain"/>
    <property type="match status" value="1"/>
</dbReference>
<keyword evidence="4" id="KW-0496">Mitochondrion</keyword>
<gene>
    <name evidence="7" type="ORF">ZYGR_0AK03540</name>
</gene>
<comment type="caution">
    <text evidence="7">The sequence shown here is derived from an EMBL/GenBank/DDBJ whole genome shotgun (WGS) entry which is preliminary data.</text>
</comment>
<evidence type="ECO:0000256" key="5">
    <source>
        <dbReference type="ARBA" id="ARBA00023274"/>
    </source>
</evidence>
<dbReference type="AlphaFoldDB" id="A0A1Q3ADV3"/>
<evidence type="ECO:0000256" key="1">
    <source>
        <dbReference type="ARBA" id="ARBA00004173"/>
    </source>
</evidence>
<comment type="subcellular location">
    <subcellularLocation>
        <location evidence="1">Mitochondrion</location>
    </subcellularLocation>
</comment>
<dbReference type="PANTHER" id="PTHR13477">
    <property type="entry name" value="MITOCHONDRIAL 39S RIBOSOMAL PROTEIN L49"/>
    <property type="match status" value="1"/>
</dbReference>
<evidence type="ECO:0000313" key="8">
    <source>
        <dbReference type="Proteomes" id="UP000187013"/>
    </source>
</evidence>
<dbReference type="GO" id="GO:0006412">
    <property type="term" value="P:translation"/>
    <property type="evidence" value="ECO:0007669"/>
    <property type="project" value="InterPro"/>
</dbReference>
<keyword evidence="3" id="KW-0689">Ribosomal protein</keyword>
<name>A0A1Q3ADV3_ZYGRO</name>
<dbReference type="EMBL" id="BDGX01000037">
    <property type="protein sequence ID" value="GAV53852.1"/>
    <property type="molecule type" value="Genomic_DNA"/>
</dbReference>
<evidence type="ECO:0000256" key="4">
    <source>
        <dbReference type="ARBA" id="ARBA00023128"/>
    </source>
</evidence>
<dbReference type="PANTHER" id="PTHR13477:SF0">
    <property type="entry name" value="LARGE RIBOSOMAL SUBUNIT PROTEIN ML49"/>
    <property type="match status" value="1"/>
</dbReference>
<accession>A0A1Q3ADV3</accession>
<evidence type="ECO:0000256" key="6">
    <source>
        <dbReference type="ARBA" id="ARBA00035191"/>
    </source>
</evidence>
<dbReference type="GO" id="GO:0003735">
    <property type="term" value="F:structural constituent of ribosome"/>
    <property type="evidence" value="ECO:0007669"/>
    <property type="project" value="InterPro"/>
</dbReference>
<organism evidence="7 8">
    <name type="scientific">Zygosaccharomyces rouxii</name>
    <dbReference type="NCBI Taxonomy" id="4956"/>
    <lineage>
        <taxon>Eukaryota</taxon>
        <taxon>Fungi</taxon>
        <taxon>Dikarya</taxon>
        <taxon>Ascomycota</taxon>
        <taxon>Saccharomycotina</taxon>
        <taxon>Saccharomycetes</taxon>
        <taxon>Saccharomycetales</taxon>
        <taxon>Saccharomycetaceae</taxon>
        <taxon>Zygosaccharomyces</taxon>
    </lineage>
</organism>
<evidence type="ECO:0000256" key="3">
    <source>
        <dbReference type="ARBA" id="ARBA00022980"/>
    </source>
</evidence>
<evidence type="ECO:0000313" key="7">
    <source>
        <dbReference type="EMBL" id="GAV53852.1"/>
    </source>
</evidence>
<reference evidence="7 8" key="1">
    <citation type="submission" date="2016-08" db="EMBL/GenBank/DDBJ databases">
        <title>Draft genome sequence of allopolyploid Zygosaccharomyces rouxii.</title>
        <authorList>
            <person name="Watanabe J."/>
            <person name="Uehara K."/>
            <person name="Mogi Y."/>
            <person name="Tsukioka Y."/>
        </authorList>
    </citation>
    <scope>NUCLEOTIDE SEQUENCE [LARGE SCALE GENOMIC DNA]</scope>
    <source>
        <strain evidence="7 8">NBRC 110957</strain>
    </source>
</reference>
<dbReference type="Pfam" id="PF05046">
    <property type="entry name" value="Img2"/>
    <property type="match status" value="1"/>
</dbReference>
<keyword evidence="5" id="KW-0687">Ribonucleoprotein</keyword>
<dbReference type="InterPro" id="IPR007740">
    <property type="entry name" value="Ribosomal_mL49"/>
</dbReference>
<proteinExistence type="inferred from homology"/>